<protein>
    <submittedName>
        <fullName evidence="1">Uncharacterized protein</fullName>
    </submittedName>
</protein>
<name>A0A0H5RD33_9EUKA</name>
<dbReference type="AlphaFoldDB" id="A0A0H5RD33"/>
<evidence type="ECO:0000313" key="1">
    <source>
        <dbReference type="EMBL" id="CRZ11893.1"/>
    </source>
</evidence>
<sequence>DEFGIQQLFPSISPELDWTGEWTANRILTKAKEMDPYDDRVYLKGKGTATFGNGDMVFNGGTPRLYIDSSASGPGWLNTEFTSYGRVQSWSSPQSGFTLISRTNHDESDANPCEAHGYYARVKFSSGVIHVKKEFRHDKGGSPIYSVPIYSNDSQTISSMAGFDYVNNYLGIKSVVRTNPDSKSVNLRVYCDTTEGVNGGDWQLMLEYDDYDLASKTPTGCEYPYTPDGVSHDCA</sequence>
<proteinExistence type="predicted"/>
<feature type="non-terminal residue" evidence="1">
    <location>
        <position position="235"/>
    </location>
</feature>
<reference evidence="1" key="1">
    <citation type="submission" date="2015-04" db="EMBL/GenBank/DDBJ databases">
        <title>The genome sequence of the plant pathogenic Rhizarian Plasmodiophora brassicae reveals insights in its biotrophic life cycle and the origin of chitin synthesis.</title>
        <authorList>
            <person name="Schwelm A."/>
            <person name="Fogelqvist J."/>
            <person name="Knaust A."/>
            <person name="Julke S."/>
            <person name="Lilja T."/>
            <person name="Dhandapani V."/>
            <person name="Bonilla-Rosso G."/>
            <person name="Karlsson M."/>
            <person name="Shevchenko A."/>
            <person name="Choi S.R."/>
            <person name="Kim H.G."/>
            <person name="Park J.Y."/>
            <person name="Lim Y.P."/>
            <person name="Ludwig-Muller J."/>
            <person name="Dixelius C."/>
        </authorList>
    </citation>
    <scope>NUCLEOTIDE SEQUENCE</scope>
    <source>
        <tissue evidence="1">Potato root galls</tissue>
    </source>
</reference>
<organism evidence="1">
    <name type="scientific">Spongospora subterranea</name>
    <dbReference type="NCBI Taxonomy" id="70186"/>
    <lineage>
        <taxon>Eukaryota</taxon>
        <taxon>Sar</taxon>
        <taxon>Rhizaria</taxon>
        <taxon>Endomyxa</taxon>
        <taxon>Phytomyxea</taxon>
        <taxon>Plasmodiophorida</taxon>
        <taxon>Plasmodiophoridae</taxon>
        <taxon>Spongospora</taxon>
    </lineage>
</organism>
<feature type="non-terminal residue" evidence="1">
    <location>
        <position position="1"/>
    </location>
</feature>
<dbReference type="EMBL" id="HACM01011451">
    <property type="protein sequence ID" value="CRZ11893.1"/>
    <property type="molecule type" value="Transcribed_RNA"/>
</dbReference>
<accession>A0A0H5RD33</accession>